<dbReference type="AlphaFoldDB" id="A0A427AE08"/>
<sequence length="384" mass="44322">MAAISFARLHEDRLNQDARRTKATACPATQKLSSPSTTSRSPQPKKLTREEFRDRLVKGLCWHCNKLWSRDHHYKKERPLLVEPTEEPKIKDMALESDEKDMKEKPQSAARTFHTPPQILDIDVFIKHQPVTILVDTRSSNDLMNDKRKQVTLCGKGENQEKIISTQCLEKLTEISGTSAEPSRLLPTRLHDPRMLVLQGKPQAHVRSYYCPYFQRTEAKKIVQETREIRIIRPQPSLAMTLYLQKLCLFVCRDKLFLKSHIQLNQLWILIQCSLILGYFHDFTEERTMILKVFPDDDLGSTAHNRKKEQENDIHMTPTTMTPSISMLALPERDNVFVLGADTSIVGIGVTLMQYGRLLIHTEASLTLHTRFLKEILIAIKFKI</sequence>
<dbReference type="EMBL" id="AMZH03002765">
    <property type="protein sequence ID" value="RRT74469.1"/>
    <property type="molecule type" value="Genomic_DNA"/>
</dbReference>
<evidence type="ECO:0000313" key="2">
    <source>
        <dbReference type="EMBL" id="RRT74469.1"/>
    </source>
</evidence>
<accession>A0A427AE08</accession>
<proteinExistence type="predicted"/>
<dbReference type="Proteomes" id="UP000287651">
    <property type="component" value="Unassembled WGS sequence"/>
</dbReference>
<comment type="caution">
    <text evidence="2">The sequence shown here is derived from an EMBL/GenBank/DDBJ whole genome shotgun (WGS) entry which is preliminary data.</text>
</comment>
<organism evidence="2 3">
    <name type="scientific">Ensete ventricosum</name>
    <name type="common">Abyssinian banana</name>
    <name type="synonym">Musa ensete</name>
    <dbReference type="NCBI Taxonomy" id="4639"/>
    <lineage>
        <taxon>Eukaryota</taxon>
        <taxon>Viridiplantae</taxon>
        <taxon>Streptophyta</taxon>
        <taxon>Embryophyta</taxon>
        <taxon>Tracheophyta</taxon>
        <taxon>Spermatophyta</taxon>
        <taxon>Magnoliopsida</taxon>
        <taxon>Liliopsida</taxon>
        <taxon>Zingiberales</taxon>
        <taxon>Musaceae</taxon>
        <taxon>Ensete</taxon>
    </lineage>
</organism>
<feature type="compositionally biased region" description="Low complexity" evidence="1">
    <location>
        <begin position="33"/>
        <end position="42"/>
    </location>
</feature>
<name>A0A427AE08_ENSVE</name>
<evidence type="ECO:0000256" key="1">
    <source>
        <dbReference type="SAM" id="MobiDB-lite"/>
    </source>
</evidence>
<gene>
    <name evidence="2" type="ORF">B296_00014172</name>
</gene>
<feature type="region of interest" description="Disordered" evidence="1">
    <location>
        <begin position="15"/>
        <end position="49"/>
    </location>
</feature>
<protein>
    <submittedName>
        <fullName evidence="2">Uncharacterized protein</fullName>
    </submittedName>
</protein>
<evidence type="ECO:0000313" key="3">
    <source>
        <dbReference type="Proteomes" id="UP000287651"/>
    </source>
</evidence>
<reference evidence="2 3" key="1">
    <citation type="journal article" date="2014" name="Agronomy (Basel)">
        <title>A Draft Genome Sequence for Ensete ventricosum, the Drought-Tolerant Tree Against Hunger.</title>
        <authorList>
            <person name="Harrison J."/>
            <person name="Moore K.A."/>
            <person name="Paszkiewicz K."/>
            <person name="Jones T."/>
            <person name="Grant M."/>
            <person name="Ambacheew D."/>
            <person name="Muzemil S."/>
            <person name="Studholme D.J."/>
        </authorList>
    </citation>
    <scope>NUCLEOTIDE SEQUENCE [LARGE SCALE GENOMIC DNA]</scope>
</reference>